<comment type="similarity">
    <text evidence="13">Belongs to the peptidase M48 family.</text>
</comment>
<dbReference type="InterPro" id="IPR001915">
    <property type="entry name" value="Peptidase_M48"/>
</dbReference>
<keyword evidence="9 13" id="KW-0482">Metalloprotease</keyword>
<gene>
    <name evidence="17" type="primary">htpX_2</name>
    <name evidence="17" type="ORF">Tther_00620</name>
</gene>
<feature type="domain" description="CAAX prenyl protease 1 N-terminal" evidence="16">
    <location>
        <begin position="33"/>
        <end position="211"/>
    </location>
</feature>
<dbReference type="AlphaFoldDB" id="A0A554X660"/>
<feature type="transmembrane region" description="Helical" evidence="14">
    <location>
        <begin position="336"/>
        <end position="361"/>
    </location>
</feature>
<dbReference type="Pfam" id="PF01435">
    <property type="entry name" value="Peptidase_M48"/>
    <property type="match status" value="1"/>
</dbReference>
<dbReference type="GO" id="GO:0046872">
    <property type="term" value="F:metal ion binding"/>
    <property type="evidence" value="ECO:0007669"/>
    <property type="project" value="UniProtKB-KW"/>
</dbReference>
<evidence type="ECO:0000256" key="5">
    <source>
        <dbReference type="ARBA" id="ARBA00022801"/>
    </source>
</evidence>
<keyword evidence="3 14" id="KW-0812">Transmembrane</keyword>
<feature type="transmembrane region" description="Helical" evidence="14">
    <location>
        <begin position="12"/>
        <end position="31"/>
    </location>
</feature>
<evidence type="ECO:0000256" key="11">
    <source>
        <dbReference type="PIRSR" id="PIRSR627057-1"/>
    </source>
</evidence>
<evidence type="ECO:0000256" key="10">
    <source>
        <dbReference type="ARBA" id="ARBA00023136"/>
    </source>
</evidence>
<evidence type="ECO:0000256" key="3">
    <source>
        <dbReference type="ARBA" id="ARBA00022692"/>
    </source>
</evidence>
<protein>
    <submittedName>
        <fullName evidence="17">Protease HtpX</fullName>
        <ecNumber evidence="17">3.4.24.-</ecNumber>
    </submittedName>
</protein>
<feature type="transmembrane region" description="Helical" evidence="14">
    <location>
        <begin position="154"/>
        <end position="175"/>
    </location>
</feature>
<feature type="transmembrane region" description="Helical" evidence="14">
    <location>
        <begin position="70"/>
        <end position="91"/>
    </location>
</feature>
<comment type="caution">
    <text evidence="17">The sequence shown here is derived from an EMBL/GenBank/DDBJ whole genome shotgun (WGS) entry which is preliminary data.</text>
</comment>
<accession>A0A554X660</accession>
<dbReference type="GO" id="GO:0004222">
    <property type="term" value="F:metalloendopeptidase activity"/>
    <property type="evidence" value="ECO:0007669"/>
    <property type="project" value="InterPro"/>
</dbReference>
<name>A0A554X660_9BURK</name>
<dbReference type="Gene3D" id="3.30.2010.10">
    <property type="entry name" value="Metalloproteases ('zincins'), catalytic domain"/>
    <property type="match status" value="1"/>
</dbReference>
<evidence type="ECO:0000256" key="6">
    <source>
        <dbReference type="ARBA" id="ARBA00022824"/>
    </source>
</evidence>
<evidence type="ECO:0000259" key="15">
    <source>
        <dbReference type="Pfam" id="PF01435"/>
    </source>
</evidence>
<comment type="cofactor">
    <cofactor evidence="12 13">
        <name>Zn(2+)</name>
        <dbReference type="ChEBI" id="CHEBI:29105"/>
    </cofactor>
    <text evidence="12 13">Binds 1 zinc ion per subunit.</text>
</comment>
<evidence type="ECO:0000256" key="7">
    <source>
        <dbReference type="ARBA" id="ARBA00022833"/>
    </source>
</evidence>
<dbReference type="GO" id="GO:0071586">
    <property type="term" value="P:CAAX-box protein processing"/>
    <property type="evidence" value="ECO:0007669"/>
    <property type="project" value="InterPro"/>
</dbReference>
<dbReference type="EMBL" id="VJOL01000006">
    <property type="protein sequence ID" value="TSE31330.1"/>
    <property type="molecule type" value="Genomic_DNA"/>
</dbReference>
<feature type="transmembrane region" description="Helical" evidence="14">
    <location>
        <begin position="181"/>
        <end position="201"/>
    </location>
</feature>
<feature type="binding site" evidence="12">
    <location>
        <position position="288"/>
    </location>
    <ligand>
        <name>Zn(2+)</name>
        <dbReference type="ChEBI" id="CHEBI:29105"/>
        <note>catalytic</note>
    </ligand>
</feature>
<keyword evidence="2 13" id="KW-0645">Protease</keyword>
<keyword evidence="6" id="KW-0256">Endoplasmic reticulum</keyword>
<dbReference type="InterPro" id="IPR027057">
    <property type="entry name" value="CAXX_Prtase_1"/>
</dbReference>
<evidence type="ECO:0000256" key="13">
    <source>
        <dbReference type="RuleBase" id="RU003983"/>
    </source>
</evidence>
<evidence type="ECO:0000256" key="2">
    <source>
        <dbReference type="ARBA" id="ARBA00022670"/>
    </source>
</evidence>
<dbReference type="Proteomes" id="UP000318542">
    <property type="component" value="Unassembled WGS sequence"/>
</dbReference>
<evidence type="ECO:0000256" key="9">
    <source>
        <dbReference type="ARBA" id="ARBA00023049"/>
    </source>
</evidence>
<feature type="active site" evidence="11">
    <location>
        <position position="285"/>
    </location>
</feature>
<dbReference type="PANTHER" id="PTHR10120">
    <property type="entry name" value="CAAX PRENYL PROTEASE 1"/>
    <property type="match status" value="1"/>
</dbReference>
<keyword evidence="4 12" id="KW-0479">Metal-binding</keyword>
<dbReference type="EC" id="3.4.24.-" evidence="17"/>
<feature type="transmembrane region" description="Helical" evidence="14">
    <location>
        <begin position="111"/>
        <end position="133"/>
    </location>
</feature>
<keyword evidence="10 14" id="KW-0472">Membrane</keyword>
<feature type="binding site" evidence="12">
    <location>
        <position position="284"/>
    </location>
    <ligand>
        <name>Zn(2+)</name>
        <dbReference type="ChEBI" id="CHEBI:29105"/>
        <note>catalytic</note>
    </ligand>
</feature>
<evidence type="ECO:0000259" key="16">
    <source>
        <dbReference type="Pfam" id="PF16491"/>
    </source>
</evidence>
<evidence type="ECO:0000256" key="4">
    <source>
        <dbReference type="ARBA" id="ARBA00022723"/>
    </source>
</evidence>
<evidence type="ECO:0000313" key="17">
    <source>
        <dbReference type="EMBL" id="TSE31330.1"/>
    </source>
</evidence>
<evidence type="ECO:0000256" key="8">
    <source>
        <dbReference type="ARBA" id="ARBA00022989"/>
    </source>
</evidence>
<comment type="subcellular location">
    <subcellularLocation>
        <location evidence="1">Endoplasmic reticulum membrane</location>
        <topology evidence="1">Multi-pass membrane protein</topology>
    </subcellularLocation>
</comment>
<organism evidence="17 18">
    <name type="scientific">Tepidimonas thermarum</name>
    <dbReference type="NCBI Taxonomy" id="335431"/>
    <lineage>
        <taxon>Bacteria</taxon>
        <taxon>Pseudomonadati</taxon>
        <taxon>Pseudomonadota</taxon>
        <taxon>Betaproteobacteria</taxon>
        <taxon>Burkholderiales</taxon>
        <taxon>Tepidimonas</taxon>
    </lineage>
</organism>
<reference evidence="17 18" key="1">
    <citation type="submission" date="2019-07" db="EMBL/GenBank/DDBJ databases">
        <title>Tepidimonas thermarum AA-1 draft genome.</title>
        <authorList>
            <person name="Da Costa M.S."/>
            <person name="Froufe H.J.C."/>
            <person name="Egas C."/>
            <person name="Albuquerque L."/>
        </authorList>
    </citation>
    <scope>NUCLEOTIDE SEQUENCE [LARGE SCALE GENOMIC DNA]</scope>
    <source>
        <strain evidence="17 18">AA-1</strain>
    </source>
</reference>
<feature type="domain" description="Peptidase M48" evidence="15">
    <location>
        <begin position="215"/>
        <end position="421"/>
    </location>
</feature>
<feature type="transmembrane region" description="Helical" evidence="14">
    <location>
        <begin position="298"/>
        <end position="316"/>
    </location>
</feature>
<proteinExistence type="inferred from homology"/>
<evidence type="ECO:0000256" key="1">
    <source>
        <dbReference type="ARBA" id="ARBA00004477"/>
    </source>
</evidence>
<keyword evidence="7 12" id="KW-0862">Zinc</keyword>
<dbReference type="CDD" id="cd07343">
    <property type="entry name" value="M48A_Zmpste24p_like"/>
    <property type="match status" value="1"/>
</dbReference>
<feature type="active site" description="Proton donor" evidence="11">
    <location>
        <position position="370"/>
    </location>
</feature>
<dbReference type="FunFam" id="3.30.2010.10:FF:000002">
    <property type="entry name" value="CAAX prenyl protease"/>
    <property type="match status" value="1"/>
</dbReference>
<keyword evidence="8 14" id="KW-1133">Transmembrane helix</keyword>
<sequence length="436" mass="47773">MDAPLPLHLVWTWTFVALVLAALLLRGWLYARQVRHVARHRNRVPDAFAQHVSADQHAKAAAYTIDKTRLALFETVWGSALLIGWTLLGGLDALNQMLLAWLGEGLVQQVALVGAFFLIGAVLELPLAWWRTFRVEAAHGFNHTTPALWVADGLKGTLVAAALGLPLAALVLWLYEAVGPWWWLWAWAAWMAFNTTLLLLYPRVIAPLFNRFEPLADASLRARVEALLARCGFRAAGVYVMDGSRRSAHANAYFTGFGPAKRVVLFDTLLQRLDAPEVDAVLAHELGHAHHRHVLKRLLWLAAGSAAALAVLGWLSQQLWFYFGLGVTPSLTGSNGALALLLFGMVLPLLGIFVAPLASALSRRDEYQADRYAARHAGAAALTSALLRLYRDNAATLTPDPLFVRFFYSHPPAADRLAQLARLHPPHSDGTAGAAT</sequence>
<dbReference type="InterPro" id="IPR032456">
    <property type="entry name" value="Peptidase_M48_N"/>
</dbReference>
<evidence type="ECO:0000256" key="12">
    <source>
        <dbReference type="PIRSR" id="PIRSR627057-2"/>
    </source>
</evidence>
<dbReference type="RefSeq" id="WP_143900776.1">
    <property type="nucleotide sequence ID" value="NZ_VJOL01000006.1"/>
</dbReference>
<evidence type="ECO:0000256" key="14">
    <source>
        <dbReference type="SAM" id="Phobius"/>
    </source>
</evidence>
<dbReference type="Pfam" id="PF16491">
    <property type="entry name" value="Peptidase_M48_N"/>
    <property type="match status" value="1"/>
</dbReference>
<keyword evidence="5 13" id="KW-0378">Hydrolase</keyword>
<evidence type="ECO:0000313" key="18">
    <source>
        <dbReference type="Proteomes" id="UP000318542"/>
    </source>
</evidence>
<dbReference type="OrthoDB" id="9781930at2"/>
<keyword evidence="18" id="KW-1185">Reference proteome</keyword>
<feature type="binding site" evidence="12">
    <location>
        <position position="366"/>
    </location>
    <ligand>
        <name>Zn(2+)</name>
        <dbReference type="ChEBI" id="CHEBI:29105"/>
        <note>catalytic</note>
    </ligand>
</feature>